<feature type="chain" id="PRO_5039406463" evidence="4">
    <location>
        <begin position="22"/>
        <end position="517"/>
    </location>
</feature>
<organism evidence="6 7">
    <name type="scientific">Selenomonas ruminantium</name>
    <dbReference type="NCBI Taxonomy" id="971"/>
    <lineage>
        <taxon>Bacteria</taxon>
        <taxon>Bacillati</taxon>
        <taxon>Bacillota</taxon>
        <taxon>Negativicutes</taxon>
        <taxon>Selenomonadales</taxon>
        <taxon>Selenomonadaceae</taxon>
        <taxon>Selenomonas</taxon>
    </lineage>
</organism>
<dbReference type="SUPFAM" id="SSF53850">
    <property type="entry name" value="Periplasmic binding protein-like II"/>
    <property type="match status" value="1"/>
</dbReference>
<dbReference type="PIRSF" id="PIRSF002741">
    <property type="entry name" value="MppA"/>
    <property type="match status" value="1"/>
</dbReference>
<dbReference type="GO" id="GO:1904680">
    <property type="term" value="F:peptide transmembrane transporter activity"/>
    <property type="evidence" value="ECO:0007669"/>
    <property type="project" value="TreeGrafter"/>
</dbReference>
<evidence type="ECO:0000256" key="4">
    <source>
        <dbReference type="SAM" id="SignalP"/>
    </source>
</evidence>
<evidence type="ECO:0000256" key="1">
    <source>
        <dbReference type="ARBA" id="ARBA00004193"/>
    </source>
</evidence>
<comment type="subcellular location">
    <subcellularLocation>
        <location evidence="1">Cell membrane</location>
        <topology evidence="1">Lipid-anchor</topology>
    </subcellularLocation>
</comment>
<dbReference type="Proteomes" id="UP000182412">
    <property type="component" value="Unassembled WGS sequence"/>
</dbReference>
<dbReference type="Pfam" id="PF00496">
    <property type="entry name" value="SBP_bac_5"/>
    <property type="match status" value="1"/>
</dbReference>
<accession>A0A1H0U3R0</accession>
<dbReference type="CDD" id="cd08490">
    <property type="entry name" value="PBP2_NikA_DppA_OppA_like_3"/>
    <property type="match status" value="1"/>
</dbReference>
<dbReference type="Gene3D" id="3.40.190.10">
    <property type="entry name" value="Periplasmic binding protein-like II"/>
    <property type="match status" value="1"/>
</dbReference>
<dbReference type="OrthoDB" id="9772924at2"/>
<feature type="domain" description="Solute-binding protein family 5" evidence="5">
    <location>
        <begin position="81"/>
        <end position="435"/>
    </location>
</feature>
<sequence>MKWKKLLALGLGVCLSVGVLTGCGNDTAGKGNGEKVLTIGDTTFNSSNEEPDVNPHNAYAGWACIRYGIGETLIKYSDNMEIQPWLAVKWENVDPLTWKFTLRDGVNFSSGRAMDAAAVKQCLEHLIANNKRAAQDLKIASIEANGQELIIKTKEPKPALLNYLGDPYGCIIDVDAGFDKGIVAGTGPYIAVDMKTDDHLTLKKNENYWGGTPKLDKLTIRTITDGNTLSNALQSGEVQAAYGMAYESYPLFRNDKYTISQIATSRCFFGKMNFDPDSVCSDPAVRQAISMGIDKENFVAKLLDGNGFPANGVFPAGPAFGGDKVKAEKFDPEGAKKVLEAAGWVDTDGDGIREKNGKKLIVKWLTYPSRQELPLLAESAQATLKDIGMQVEVNCTADNNQAVKDVKGWDVYAMANVQAPTGDPEYWFTVFATGNATKNQGKYQSAKLDALEAQLSQEFDPAKRAQLALEMQQVVLDDHAFVFCSFLKMSMISKANVKNYTSHACDYYQVTADLDLE</sequence>
<dbReference type="RefSeq" id="WP_074573052.1">
    <property type="nucleotide sequence ID" value="NZ_FNJQ01000028.1"/>
</dbReference>
<evidence type="ECO:0000256" key="3">
    <source>
        <dbReference type="ARBA" id="ARBA00022729"/>
    </source>
</evidence>
<dbReference type="InterPro" id="IPR039424">
    <property type="entry name" value="SBP_5"/>
</dbReference>
<evidence type="ECO:0000259" key="5">
    <source>
        <dbReference type="Pfam" id="PF00496"/>
    </source>
</evidence>
<dbReference type="EMBL" id="FNJQ01000028">
    <property type="protein sequence ID" value="SDP60761.1"/>
    <property type="molecule type" value="Genomic_DNA"/>
</dbReference>
<dbReference type="GO" id="GO:0015833">
    <property type="term" value="P:peptide transport"/>
    <property type="evidence" value="ECO:0007669"/>
    <property type="project" value="TreeGrafter"/>
</dbReference>
<dbReference type="PANTHER" id="PTHR30290:SF81">
    <property type="entry name" value="OLIGOPEPTIDE-BINDING PROTEIN OPPA"/>
    <property type="match status" value="1"/>
</dbReference>
<dbReference type="Gene3D" id="3.10.105.10">
    <property type="entry name" value="Dipeptide-binding Protein, Domain 3"/>
    <property type="match status" value="1"/>
</dbReference>
<dbReference type="GO" id="GO:0042597">
    <property type="term" value="C:periplasmic space"/>
    <property type="evidence" value="ECO:0007669"/>
    <property type="project" value="UniProtKB-ARBA"/>
</dbReference>
<dbReference type="InterPro" id="IPR023765">
    <property type="entry name" value="SBP_5_CS"/>
</dbReference>
<comment type="similarity">
    <text evidence="2">Belongs to the bacterial solute-binding protein 5 family.</text>
</comment>
<keyword evidence="3 4" id="KW-0732">Signal</keyword>
<name>A0A1H0U3R0_SELRU</name>
<dbReference type="PANTHER" id="PTHR30290">
    <property type="entry name" value="PERIPLASMIC BINDING COMPONENT OF ABC TRANSPORTER"/>
    <property type="match status" value="1"/>
</dbReference>
<dbReference type="PROSITE" id="PS01040">
    <property type="entry name" value="SBP_BACTERIAL_5"/>
    <property type="match status" value="1"/>
</dbReference>
<protein>
    <submittedName>
        <fullName evidence="6">Peptide/nickel transport system substrate-binding protein</fullName>
    </submittedName>
</protein>
<dbReference type="AlphaFoldDB" id="A0A1H0U3R0"/>
<evidence type="ECO:0000313" key="7">
    <source>
        <dbReference type="Proteomes" id="UP000182412"/>
    </source>
</evidence>
<reference evidence="6 7" key="1">
    <citation type="submission" date="2016-10" db="EMBL/GenBank/DDBJ databases">
        <authorList>
            <person name="de Groot N.N."/>
        </authorList>
    </citation>
    <scope>NUCLEOTIDE SEQUENCE [LARGE SCALE GENOMIC DNA]</scope>
    <source>
        <strain evidence="6 7">S137</strain>
    </source>
</reference>
<feature type="signal peptide" evidence="4">
    <location>
        <begin position="1"/>
        <end position="21"/>
    </location>
</feature>
<gene>
    <name evidence="6" type="ORF">SAMN05216366_12829</name>
</gene>
<evidence type="ECO:0000313" key="6">
    <source>
        <dbReference type="EMBL" id="SDP60761.1"/>
    </source>
</evidence>
<dbReference type="InterPro" id="IPR030678">
    <property type="entry name" value="Peptide/Ni-bd"/>
</dbReference>
<proteinExistence type="inferred from homology"/>
<dbReference type="GO" id="GO:0043190">
    <property type="term" value="C:ATP-binding cassette (ABC) transporter complex"/>
    <property type="evidence" value="ECO:0007669"/>
    <property type="project" value="InterPro"/>
</dbReference>
<dbReference type="InterPro" id="IPR000914">
    <property type="entry name" value="SBP_5_dom"/>
</dbReference>
<evidence type="ECO:0000256" key="2">
    <source>
        <dbReference type="ARBA" id="ARBA00005695"/>
    </source>
</evidence>
<dbReference type="PROSITE" id="PS51257">
    <property type="entry name" value="PROKAR_LIPOPROTEIN"/>
    <property type="match status" value="1"/>
</dbReference>